<reference evidence="2" key="1">
    <citation type="submission" date="2020-05" db="EMBL/GenBank/DDBJ databases">
        <authorList>
            <person name="Chiriac C."/>
            <person name="Salcher M."/>
            <person name="Ghai R."/>
            <person name="Kavagutti S V."/>
        </authorList>
    </citation>
    <scope>NUCLEOTIDE SEQUENCE</scope>
</reference>
<dbReference type="InterPro" id="IPR003615">
    <property type="entry name" value="HNH_nuc"/>
</dbReference>
<organism evidence="2">
    <name type="scientific">freshwater metagenome</name>
    <dbReference type="NCBI Taxonomy" id="449393"/>
    <lineage>
        <taxon>unclassified sequences</taxon>
        <taxon>metagenomes</taxon>
        <taxon>ecological metagenomes</taxon>
    </lineage>
</organism>
<evidence type="ECO:0000259" key="1">
    <source>
        <dbReference type="SMART" id="SM00507"/>
    </source>
</evidence>
<dbReference type="Gene3D" id="1.10.30.50">
    <property type="match status" value="1"/>
</dbReference>
<evidence type="ECO:0000313" key="2">
    <source>
        <dbReference type="EMBL" id="CAB4598049.1"/>
    </source>
</evidence>
<dbReference type="CDD" id="cd00085">
    <property type="entry name" value="HNHc"/>
    <property type="match status" value="1"/>
</dbReference>
<dbReference type="AlphaFoldDB" id="A0A6J6GDX0"/>
<dbReference type="EMBL" id="CAEZSR010000289">
    <property type="protein sequence ID" value="CAB4598049.1"/>
    <property type="molecule type" value="Genomic_DNA"/>
</dbReference>
<dbReference type="SMART" id="SM00507">
    <property type="entry name" value="HNHc"/>
    <property type="match status" value="1"/>
</dbReference>
<name>A0A6J6GDX0_9ZZZZ</name>
<proteinExistence type="predicted"/>
<accession>A0A6J6GDX0</accession>
<gene>
    <name evidence="2" type="ORF">UFOPK1493_04128</name>
</gene>
<feature type="domain" description="HNH nuclease" evidence="1">
    <location>
        <begin position="76"/>
        <end position="128"/>
    </location>
</feature>
<sequence>MSQSQADAFVELVLGRSEVTVEVVAHVSEDGHAILDNGNPISEELAECLACDGAVTTVIDTPAGPIERDRQKAPSKQQRKFLQRRHPTCQFPGCHHAGKFDAHHVIERSKGGRTKLNNLCRLCWLHHRMVHLHKLILTLHRDRTITVTTADGVPIDRPIPFTEFTIDPPDDPNRIGGWSGQHMDLPYVVATVLGG</sequence>
<protein>
    <submittedName>
        <fullName evidence="2">Unannotated protein</fullName>
    </submittedName>
</protein>